<dbReference type="Proteomes" id="UP001157418">
    <property type="component" value="Unassembled WGS sequence"/>
</dbReference>
<dbReference type="InterPro" id="IPR013087">
    <property type="entry name" value="Znf_C2H2_type"/>
</dbReference>
<name>A0AAU9PPM3_9ASTR</name>
<gene>
    <name evidence="4" type="ORF">LVIROSA_LOCUS37678</name>
</gene>
<evidence type="ECO:0000256" key="1">
    <source>
        <dbReference type="PROSITE-ProRule" id="PRU00042"/>
    </source>
</evidence>
<evidence type="ECO:0000259" key="3">
    <source>
        <dbReference type="PROSITE" id="PS50157"/>
    </source>
</evidence>
<protein>
    <recommendedName>
        <fullName evidence="3">C2H2-type domain-containing protein</fullName>
    </recommendedName>
</protein>
<dbReference type="SUPFAM" id="SSF57667">
    <property type="entry name" value="beta-beta-alpha zinc fingers"/>
    <property type="match status" value="1"/>
</dbReference>
<keyword evidence="5" id="KW-1185">Reference proteome</keyword>
<keyword evidence="1" id="KW-0863">Zinc-finger</keyword>
<evidence type="ECO:0000256" key="2">
    <source>
        <dbReference type="SAM" id="Phobius"/>
    </source>
</evidence>
<keyword evidence="1" id="KW-0862">Zinc</keyword>
<keyword evidence="1" id="KW-0479">Metal-binding</keyword>
<accession>A0AAU9PPM3</accession>
<evidence type="ECO:0000313" key="5">
    <source>
        <dbReference type="Proteomes" id="UP001157418"/>
    </source>
</evidence>
<dbReference type="GO" id="GO:0008270">
    <property type="term" value="F:zinc ion binding"/>
    <property type="evidence" value="ECO:0007669"/>
    <property type="project" value="UniProtKB-KW"/>
</dbReference>
<dbReference type="PROSITE" id="PS50157">
    <property type="entry name" value="ZINC_FINGER_C2H2_2"/>
    <property type="match status" value="1"/>
</dbReference>
<evidence type="ECO:0000313" key="4">
    <source>
        <dbReference type="EMBL" id="CAH1452377.1"/>
    </source>
</evidence>
<organism evidence="4 5">
    <name type="scientific">Lactuca virosa</name>
    <dbReference type="NCBI Taxonomy" id="75947"/>
    <lineage>
        <taxon>Eukaryota</taxon>
        <taxon>Viridiplantae</taxon>
        <taxon>Streptophyta</taxon>
        <taxon>Embryophyta</taxon>
        <taxon>Tracheophyta</taxon>
        <taxon>Spermatophyta</taxon>
        <taxon>Magnoliopsida</taxon>
        <taxon>eudicotyledons</taxon>
        <taxon>Gunneridae</taxon>
        <taxon>Pentapetalae</taxon>
        <taxon>asterids</taxon>
        <taxon>campanulids</taxon>
        <taxon>Asterales</taxon>
        <taxon>Asteraceae</taxon>
        <taxon>Cichorioideae</taxon>
        <taxon>Cichorieae</taxon>
        <taxon>Lactucinae</taxon>
        <taxon>Lactuca</taxon>
    </lineage>
</organism>
<keyword evidence="2" id="KW-0812">Transmembrane</keyword>
<feature type="domain" description="C2H2-type" evidence="3">
    <location>
        <begin position="172"/>
        <end position="199"/>
    </location>
</feature>
<keyword evidence="2" id="KW-0472">Membrane</keyword>
<sequence length="199" mass="22479">MVITTEGIGTKGCFVEAQVGFFFPDEAKVEELRNLLKEKQIGVVGVLTSTQNHWVYFLTNHVGVYRNPSSGLFATSYIIWALANLIEASVVIMIFSFFWKDKNQNLQVHQGVVRSIMDDVGYTIMKMGSVYVSSREPQDVVATEAQMNAMKEKPIDLEAVEPKPEPTIEVFFLCSYEGCGKTFIDVRALRKYSHIHGER</sequence>
<comment type="caution">
    <text evidence="4">The sequence shown here is derived from an EMBL/GenBank/DDBJ whole genome shotgun (WGS) entry which is preliminary data.</text>
</comment>
<dbReference type="AlphaFoldDB" id="A0AAU9PPM3"/>
<dbReference type="InterPro" id="IPR036236">
    <property type="entry name" value="Znf_C2H2_sf"/>
</dbReference>
<proteinExistence type="predicted"/>
<reference evidence="4 5" key="1">
    <citation type="submission" date="2022-01" db="EMBL/GenBank/DDBJ databases">
        <authorList>
            <person name="Xiong W."/>
            <person name="Schranz E."/>
        </authorList>
    </citation>
    <scope>NUCLEOTIDE SEQUENCE [LARGE SCALE GENOMIC DNA]</scope>
</reference>
<dbReference type="EMBL" id="CAKMRJ010005745">
    <property type="protein sequence ID" value="CAH1452377.1"/>
    <property type="molecule type" value="Genomic_DNA"/>
</dbReference>
<feature type="transmembrane region" description="Helical" evidence="2">
    <location>
        <begin position="77"/>
        <end position="99"/>
    </location>
</feature>
<keyword evidence="2" id="KW-1133">Transmembrane helix</keyword>